<accession>A0ACC2BAA6</accession>
<sequence>MLDSDASKRKPESEFGDAKKKLKPSSPSQQHVVAAAAELHNGDGAAHAADYSFAVPHHGEGGVAEQSFDEDGAFNEEGEEVLSELEEEEDDDDDDDDEDDSEDDEERGDEDSEDGVEDGEASFQDRKNNGKGKGAVIYEGKGKGKVEEDDDSEVEDTCEDEQEEEEGDLVEDPLQEVDLSNILASRTRRKTLQPVHFDVKGSSSDEDDDYAPT</sequence>
<comment type="caution">
    <text evidence="1">The sequence shown here is derived from an EMBL/GenBank/DDBJ whole genome shotgun (WGS) entry which is preliminary data.</text>
</comment>
<gene>
    <name evidence="1" type="ORF">O6H91_16G017400</name>
</gene>
<proteinExistence type="predicted"/>
<evidence type="ECO:0000313" key="2">
    <source>
        <dbReference type="Proteomes" id="UP001162992"/>
    </source>
</evidence>
<dbReference type="EMBL" id="CM055107">
    <property type="protein sequence ID" value="KAJ7526658.1"/>
    <property type="molecule type" value="Genomic_DNA"/>
</dbReference>
<organism evidence="1 2">
    <name type="scientific">Diphasiastrum complanatum</name>
    <name type="common">Issler's clubmoss</name>
    <name type="synonym">Lycopodium complanatum</name>
    <dbReference type="NCBI Taxonomy" id="34168"/>
    <lineage>
        <taxon>Eukaryota</taxon>
        <taxon>Viridiplantae</taxon>
        <taxon>Streptophyta</taxon>
        <taxon>Embryophyta</taxon>
        <taxon>Tracheophyta</taxon>
        <taxon>Lycopodiopsida</taxon>
        <taxon>Lycopodiales</taxon>
        <taxon>Lycopodiaceae</taxon>
        <taxon>Lycopodioideae</taxon>
        <taxon>Diphasiastrum</taxon>
    </lineage>
</organism>
<dbReference type="Proteomes" id="UP001162992">
    <property type="component" value="Chromosome 16"/>
</dbReference>
<name>A0ACC2BAA6_DIPCM</name>
<protein>
    <submittedName>
        <fullName evidence="1">Uncharacterized protein</fullName>
    </submittedName>
</protein>
<evidence type="ECO:0000313" key="1">
    <source>
        <dbReference type="EMBL" id="KAJ7526658.1"/>
    </source>
</evidence>
<keyword evidence="2" id="KW-1185">Reference proteome</keyword>
<reference evidence="2" key="1">
    <citation type="journal article" date="2024" name="Proc. Natl. Acad. Sci. U.S.A.">
        <title>Extraordinary preservation of gene collinearity over three hundred million years revealed in homosporous lycophytes.</title>
        <authorList>
            <person name="Li C."/>
            <person name="Wickell D."/>
            <person name="Kuo L.Y."/>
            <person name="Chen X."/>
            <person name="Nie B."/>
            <person name="Liao X."/>
            <person name="Peng D."/>
            <person name="Ji J."/>
            <person name="Jenkins J."/>
            <person name="Williams M."/>
            <person name="Shu S."/>
            <person name="Plott C."/>
            <person name="Barry K."/>
            <person name="Rajasekar S."/>
            <person name="Grimwood J."/>
            <person name="Han X."/>
            <person name="Sun S."/>
            <person name="Hou Z."/>
            <person name="He W."/>
            <person name="Dai G."/>
            <person name="Sun C."/>
            <person name="Schmutz J."/>
            <person name="Leebens-Mack J.H."/>
            <person name="Li F.W."/>
            <person name="Wang L."/>
        </authorList>
    </citation>
    <scope>NUCLEOTIDE SEQUENCE [LARGE SCALE GENOMIC DNA]</scope>
    <source>
        <strain evidence="2">cv. PW_Plant_1</strain>
    </source>
</reference>